<evidence type="ECO:0000313" key="11">
    <source>
        <dbReference type="Proteomes" id="UP001476798"/>
    </source>
</evidence>
<feature type="compositionally biased region" description="Basic and acidic residues" evidence="8">
    <location>
        <begin position="50"/>
        <end position="67"/>
    </location>
</feature>
<name>A0ABV0MHJ4_9TELE</name>
<evidence type="ECO:0000256" key="6">
    <source>
        <dbReference type="ARBA" id="ARBA00023175"/>
    </source>
</evidence>
<evidence type="ECO:0000256" key="5">
    <source>
        <dbReference type="ARBA" id="ARBA00023123"/>
    </source>
</evidence>
<reference evidence="10 11" key="1">
    <citation type="submission" date="2021-06" db="EMBL/GenBank/DDBJ databases">
        <authorList>
            <person name="Palmer J.M."/>
        </authorList>
    </citation>
    <scope>NUCLEOTIDE SEQUENCE [LARGE SCALE GENOMIC DNA]</scope>
    <source>
        <strain evidence="10 11">GA_2019</strain>
        <tissue evidence="10">Muscle</tissue>
    </source>
</reference>
<evidence type="ECO:0000256" key="2">
    <source>
        <dbReference type="ARBA" id="ARBA00022433"/>
    </source>
</evidence>
<feature type="compositionally biased region" description="Basic and acidic residues" evidence="8">
    <location>
        <begin position="23"/>
        <end position="33"/>
    </location>
</feature>
<dbReference type="InterPro" id="IPR002928">
    <property type="entry name" value="Myosin_tail"/>
</dbReference>
<feature type="compositionally biased region" description="Basic and acidic residues" evidence="8">
    <location>
        <begin position="112"/>
        <end position="121"/>
    </location>
</feature>
<comment type="subcellular location">
    <subcellularLocation>
        <location evidence="1">Cytoplasm</location>
        <location evidence="1">Myofibril</location>
    </subcellularLocation>
</comment>
<dbReference type="Gene3D" id="6.10.250.2420">
    <property type="match status" value="1"/>
</dbReference>
<dbReference type="Pfam" id="PF01576">
    <property type="entry name" value="Myosin_tail_1"/>
    <property type="match status" value="1"/>
</dbReference>
<proteinExistence type="predicted"/>
<feature type="region of interest" description="Disordered" evidence="8">
    <location>
        <begin position="1"/>
        <end position="67"/>
    </location>
</feature>
<dbReference type="PANTHER" id="PTHR46349">
    <property type="entry name" value="CINGULIN-LIKE PROTEIN 1-RELATED"/>
    <property type="match status" value="1"/>
</dbReference>
<evidence type="ECO:0000313" key="10">
    <source>
        <dbReference type="EMBL" id="MEQ2158573.1"/>
    </source>
</evidence>
<comment type="caution">
    <text evidence="10">The sequence shown here is derived from an EMBL/GenBank/DDBJ whole genome shotgun (WGS) entry which is preliminary data.</text>
</comment>
<accession>A0ABV0MHJ4</accession>
<dbReference type="PANTHER" id="PTHR46349:SF7">
    <property type="entry name" value="MYOSIN TAIL DOMAIN-CONTAINING PROTEIN"/>
    <property type="match status" value="1"/>
</dbReference>
<dbReference type="EMBL" id="JAHRIO010000924">
    <property type="protein sequence ID" value="MEQ2158573.1"/>
    <property type="molecule type" value="Genomic_DNA"/>
</dbReference>
<evidence type="ECO:0000256" key="1">
    <source>
        <dbReference type="ARBA" id="ARBA00004657"/>
    </source>
</evidence>
<evidence type="ECO:0000256" key="4">
    <source>
        <dbReference type="ARBA" id="ARBA00023054"/>
    </source>
</evidence>
<keyword evidence="5" id="KW-0518">Myosin</keyword>
<keyword evidence="2" id="KW-0787">Thick filament</keyword>
<feature type="domain" description="Myosin tail" evidence="9">
    <location>
        <begin position="1"/>
        <end position="256"/>
    </location>
</feature>
<gene>
    <name evidence="10" type="ORF">GOODEAATRI_013617</name>
</gene>
<feature type="compositionally biased region" description="Basic and acidic residues" evidence="8">
    <location>
        <begin position="1"/>
        <end position="15"/>
    </location>
</feature>
<feature type="region of interest" description="Disordered" evidence="8">
    <location>
        <begin position="156"/>
        <end position="325"/>
    </location>
</feature>
<feature type="compositionally biased region" description="Low complexity" evidence="8">
    <location>
        <begin position="268"/>
        <end position="279"/>
    </location>
</feature>
<keyword evidence="11" id="KW-1185">Reference proteome</keyword>
<evidence type="ECO:0000256" key="8">
    <source>
        <dbReference type="SAM" id="MobiDB-lite"/>
    </source>
</evidence>
<protein>
    <recommendedName>
        <fullName evidence="9">Myosin tail domain-containing protein</fullName>
    </recommendedName>
</protein>
<evidence type="ECO:0000259" key="9">
    <source>
        <dbReference type="Pfam" id="PF01576"/>
    </source>
</evidence>
<keyword evidence="6" id="KW-0505">Motor protein</keyword>
<dbReference type="Proteomes" id="UP001476798">
    <property type="component" value="Unassembled WGS sequence"/>
</dbReference>
<organism evidence="10 11">
    <name type="scientific">Goodea atripinnis</name>
    <dbReference type="NCBI Taxonomy" id="208336"/>
    <lineage>
        <taxon>Eukaryota</taxon>
        <taxon>Metazoa</taxon>
        <taxon>Chordata</taxon>
        <taxon>Craniata</taxon>
        <taxon>Vertebrata</taxon>
        <taxon>Euteleostomi</taxon>
        <taxon>Actinopterygii</taxon>
        <taxon>Neopterygii</taxon>
        <taxon>Teleostei</taxon>
        <taxon>Neoteleostei</taxon>
        <taxon>Acanthomorphata</taxon>
        <taxon>Ovalentaria</taxon>
        <taxon>Atherinomorphae</taxon>
        <taxon>Cyprinodontiformes</taxon>
        <taxon>Goodeidae</taxon>
        <taxon>Goodea</taxon>
    </lineage>
</organism>
<evidence type="ECO:0000256" key="7">
    <source>
        <dbReference type="ARBA" id="ARBA00023179"/>
    </source>
</evidence>
<evidence type="ECO:0000256" key="3">
    <source>
        <dbReference type="ARBA" id="ARBA00022490"/>
    </source>
</evidence>
<feature type="compositionally biased region" description="Basic and acidic residues" evidence="8">
    <location>
        <begin position="156"/>
        <end position="167"/>
    </location>
</feature>
<feature type="compositionally biased region" description="Basic and acidic residues" evidence="8">
    <location>
        <begin position="187"/>
        <end position="204"/>
    </location>
</feature>
<keyword evidence="7" id="KW-0514">Muscle protein</keyword>
<feature type="region of interest" description="Disordered" evidence="8">
    <location>
        <begin position="99"/>
        <end position="121"/>
    </location>
</feature>
<keyword evidence="3" id="KW-0963">Cytoplasm</keyword>
<sequence>MKDLQRELEDSRAAQKEVLSSARESERRSKTMEAEILQLHETSVRARARRSMEERSMQSDEKRRLETKISQLEEELEEEQANVENLNERLRKSQQLLGAELAAERSSSQTREGSRQQLERQNRELKAKLQEVENQNRSKLKSTIAALEAKLREAEEQLEVETREHQANGKNLRQKEKKLKDLSIQIEDERKQAQQYKDQMEKSNVRVKQLKHQLEEAEEEAQRVAAARRKLQRELDEATEANDALSREVSSLRSKLRRGGGEPVFSAPRSSSGGIRSSGLGPGVSRRVKENSLDLQEEEAPSPSPPTSSPQLDQHREGYPCSPDE</sequence>
<keyword evidence="4" id="KW-0175">Coiled coil</keyword>